<proteinExistence type="predicted"/>
<dbReference type="Gene3D" id="3.60.10.10">
    <property type="entry name" value="Endonuclease/exonuclease/phosphatase"/>
    <property type="match status" value="1"/>
</dbReference>
<evidence type="ECO:0000313" key="2">
    <source>
        <dbReference type="EMBL" id="CAA6801933.1"/>
    </source>
</evidence>
<dbReference type="PANTHER" id="PTHR42834">
    <property type="entry name" value="ENDONUCLEASE/EXONUCLEASE/PHOSPHATASE FAMILY PROTEIN (AFU_ORTHOLOGUE AFUA_3G09210)"/>
    <property type="match status" value="1"/>
</dbReference>
<dbReference type="PANTHER" id="PTHR42834:SF1">
    <property type="entry name" value="ENDONUCLEASE_EXONUCLEASE_PHOSPHATASE FAMILY PROTEIN (AFU_ORTHOLOGUE AFUA_3G09210)"/>
    <property type="match status" value="1"/>
</dbReference>
<name>A0A6S6S2Q1_9BACT</name>
<feature type="domain" description="Endonuclease/exonuclease/phosphatase" evidence="1">
    <location>
        <begin position="20"/>
        <end position="324"/>
    </location>
</feature>
<dbReference type="SUPFAM" id="SSF56219">
    <property type="entry name" value="DNase I-like"/>
    <property type="match status" value="1"/>
</dbReference>
<dbReference type="InterPro" id="IPR005135">
    <property type="entry name" value="Endo/exonuclease/phosphatase"/>
</dbReference>
<evidence type="ECO:0000259" key="1">
    <source>
        <dbReference type="Pfam" id="PF19580"/>
    </source>
</evidence>
<dbReference type="Pfam" id="PF19580">
    <property type="entry name" value="Exo_endo_phos_3"/>
    <property type="match status" value="1"/>
</dbReference>
<organism evidence="2">
    <name type="scientific">uncultured Sulfurovum sp</name>
    <dbReference type="NCBI Taxonomy" id="269237"/>
    <lineage>
        <taxon>Bacteria</taxon>
        <taxon>Pseudomonadati</taxon>
        <taxon>Campylobacterota</taxon>
        <taxon>Epsilonproteobacteria</taxon>
        <taxon>Campylobacterales</taxon>
        <taxon>Sulfurovaceae</taxon>
        <taxon>Sulfurovum</taxon>
        <taxon>environmental samples</taxon>
    </lineage>
</organism>
<sequence length="514" mass="59861">MRYLLFFFIPYFLCSSPIKIATYNVENLFDASFQGTEYEEYIPGKHNWNSRMVEIKLNHVAEVICDVDADILGLQEVENKAILKKLMQRLKKVGCPYKYSAITSKKGAAIQVALLSRYKVLKSSDIVVSGAPRVRNILEADVAVEGESLTVFVNHWKSKAYKGYESKRIAYAKALQARIARLAPSKEYVIIGDFNSDHNAYLTLEDKNNDTQGQTAFSDVLHTKVEEYEIVHAQRGKHYTLWKELAVEDRWSHKFYGKKSSLDQIVLPQKMFDGKGIDYVNNSFNVFKADYLFTKRGYINRWQYKKGKHRAKGYSDHLPVFAYFDTKPYEKEVYTKKKKIDTKSIEYLYSLEKLDNHIKLNNVVVVFKRGNSAIIKQEKNGRGIFMYGCARDLKEGEKYDLLVESIKSYYGLKEITSAYKLRSKGDVKLEQYYLDSIALDEHKLRQNEVVRDVVGIYKHKAIYVNNKKIPLHFRTKKHTPKDNTKIKLHYAYLGYYKGLQLVIHNKKDFEIMEK</sequence>
<accession>A0A6S6S2Q1</accession>
<gene>
    <name evidence="2" type="ORF">HELGO_WM2518</name>
</gene>
<dbReference type="AlphaFoldDB" id="A0A6S6S2Q1"/>
<dbReference type="EMBL" id="CACVAS010000020">
    <property type="protein sequence ID" value="CAA6801933.1"/>
    <property type="molecule type" value="Genomic_DNA"/>
</dbReference>
<dbReference type="GO" id="GO:0003824">
    <property type="term" value="F:catalytic activity"/>
    <property type="evidence" value="ECO:0007669"/>
    <property type="project" value="InterPro"/>
</dbReference>
<dbReference type="InterPro" id="IPR036691">
    <property type="entry name" value="Endo/exonu/phosph_ase_sf"/>
</dbReference>
<protein>
    <recommendedName>
        <fullName evidence="1">Endonuclease/exonuclease/phosphatase domain-containing protein</fullName>
    </recommendedName>
</protein>
<reference evidence="2" key="1">
    <citation type="submission" date="2020-01" db="EMBL/GenBank/DDBJ databases">
        <authorList>
            <person name="Meier V. D."/>
            <person name="Meier V D."/>
        </authorList>
    </citation>
    <scope>NUCLEOTIDE SEQUENCE</scope>
    <source>
        <strain evidence="2">HLG_WM_MAG_01</strain>
    </source>
</reference>